<keyword evidence="14" id="KW-1185">Reference proteome</keyword>
<keyword evidence="11" id="KW-0472">Membrane</keyword>
<evidence type="ECO:0000256" key="4">
    <source>
        <dbReference type="ARBA" id="ARBA00023054"/>
    </source>
</evidence>
<reference evidence="13" key="1">
    <citation type="submission" date="2020-11" db="EMBL/GenBank/DDBJ databases">
        <authorList>
            <person name="Tran Van P."/>
        </authorList>
    </citation>
    <scope>NUCLEOTIDE SEQUENCE</scope>
</reference>
<dbReference type="Proteomes" id="UP000759131">
    <property type="component" value="Unassembled WGS sequence"/>
</dbReference>
<evidence type="ECO:0000256" key="3">
    <source>
        <dbReference type="ARBA" id="ARBA00022737"/>
    </source>
</evidence>
<evidence type="ECO:0000313" key="13">
    <source>
        <dbReference type="EMBL" id="CAD7635890.1"/>
    </source>
</evidence>
<dbReference type="AlphaFoldDB" id="A0A7R9L6H6"/>
<dbReference type="SUPFAM" id="SSF48371">
    <property type="entry name" value="ARM repeat"/>
    <property type="match status" value="1"/>
</dbReference>
<gene>
    <name evidence="13" type="ORF">OSB1V03_LOCUS16281</name>
</gene>
<organism evidence="13">
    <name type="scientific">Medioppia subpectinata</name>
    <dbReference type="NCBI Taxonomy" id="1979941"/>
    <lineage>
        <taxon>Eukaryota</taxon>
        <taxon>Metazoa</taxon>
        <taxon>Ecdysozoa</taxon>
        <taxon>Arthropoda</taxon>
        <taxon>Chelicerata</taxon>
        <taxon>Arachnida</taxon>
        <taxon>Acari</taxon>
        <taxon>Acariformes</taxon>
        <taxon>Sarcoptiformes</taxon>
        <taxon>Oribatida</taxon>
        <taxon>Brachypylina</taxon>
        <taxon>Oppioidea</taxon>
        <taxon>Oppiidae</taxon>
        <taxon>Medioppia</taxon>
    </lineage>
</organism>
<evidence type="ECO:0000256" key="10">
    <source>
        <dbReference type="SAM" id="MobiDB-lite"/>
    </source>
</evidence>
<dbReference type="InterPro" id="IPR016024">
    <property type="entry name" value="ARM-type_fold"/>
</dbReference>
<sequence length="319" mass="36100">VEESIGMDVDELLNYKTSTSDDIHTNGSDEHQSNEAKRPALKRKLSEELDESDVTAEAVEAEVDESALKRLLLHFERRVLKNQELRIKFGDNPTKFMDSEMELFDTLQEMHVLSTQPELYHIIVDLNIIPTLLGLLSHENTDISCGVVALLQELTDLDDIQELNDVSLLLDALLGGQVISLLVTNMERLDETVKEEAEGVYNSLGLAPILILLTIHFLVFFIGIIENLTDFKPNLNNDCQSLISWTMKRLKAKPSFDGNKLYASEILSILLQSNADNKKLLSECDGVDTLLRVISYYKRHDPSSSDEHEYMENLFNCLC</sequence>
<evidence type="ECO:0000256" key="9">
    <source>
        <dbReference type="ARBA" id="ARBA00083862"/>
    </source>
</evidence>
<keyword evidence="11" id="KW-0812">Transmembrane</keyword>
<name>A0A7R9L6H6_9ACAR</name>
<feature type="compositionally biased region" description="Basic and acidic residues" evidence="10">
    <location>
        <begin position="19"/>
        <end position="38"/>
    </location>
</feature>
<keyword evidence="3" id="KW-0677">Repeat</keyword>
<evidence type="ECO:0000256" key="8">
    <source>
        <dbReference type="ARBA" id="ARBA00070106"/>
    </source>
</evidence>
<dbReference type="InterPro" id="IPR013180">
    <property type="entry name" value="CTNNBL1_N"/>
</dbReference>
<evidence type="ECO:0000256" key="1">
    <source>
        <dbReference type="ARBA" id="ARBA00004123"/>
    </source>
</evidence>
<evidence type="ECO:0000256" key="2">
    <source>
        <dbReference type="ARBA" id="ARBA00022553"/>
    </source>
</evidence>
<dbReference type="InterPro" id="IPR011989">
    <property type="entry name" value="ARM-like"/>
</dbReference>
<comment type="function">
    <text evidence="6">Component of the PRP19-CDC5L complex that forms an integral part of the spliceosome and is required for activating pre-mRNA splicing. Participates in AID/AICDA-mediated somatic hypermutation (SHM) and class-switch recombination (CSR), 2 processes resulting in the production of high-affinity, mutated isotype-switched antibodies.</text>
</comment>
<comment type="subcellular location">
    <subcellularLocation>
        <location evidence="1">Nucleus</location>
    </subcellularLocation>
</comment>
<dbReference type="PANTHER" id="PTHR14978">
    <property type="entry name" value="BETA-CATENIN-LIKE PROTEIN 1 NUCLEAR ASSOCIATED PROTEIN"/>
    <property type="match status" value="1"/>
</dbReference>
<keyword evidence="4" id="KW-0175">Coiled coil</keyword>
<dbReference type="InterPro" id="IPR039678">
    <property type="entry name" value="CTNNBL1"/>
</dbReference>
<evidence type="ECO:0000256" key="7">
    <source>
        <dbReference type="ARBA" id="ARBA00061776"/>
    </source>
</evidence>
<dbReference type="SMART" id="SM01156">
    <property type="entry name" value="DUF1716"/>
    <property type="match status" value="1"/>
</dbReference>
<keyword evidence="5" id="KW-0539">Nucleus</keyword>
<feature type="non-terminal residue" evidence="13">
    <location>
        <position position="319"/>
    </location>
</feature>
<dbReference type="Pfam" id="PF08216">
    <property type="entry name" value="CTNNBL"/>
    <property type="match status" value="2"/>
</dbReference>
<dbReference type="GO" id="GO:0005681">
    <property type="term" value="C:spliceosomal complex"/>
    <property type="evidence" value="ECO:0007669"/>
    <property type="project" value="TreeGrafter"/>
</dbReference>
<proteinExistence type="predicted"/>
<dbReference type="FunFam" id="1.25.10.10:FF:001136">
    <property type="entry name" value="Beta-catenin-like protein 1"/>
    <property type="match status" value="1"/>
</dbReference>
<dbReference type="Gene3D" id="1.25.10.10">
    <property type="entry name" value="Leucine-rich Repeat Variant"/>
    <property type="match status" value="1"/>
</dbReference>
<keyword evidence="11" id="KW-1133">Transmembrane helix</keyword>
<evidence type="ECO:0000256" key="6">
    <source>
        <dbReference type="ARBA" id="ARBA00058456"/>
    </source>
</evidence>
<dbReference type="PANTHER" id="PTHR14978:SF0">
    <property type="entry name" value="BETA-CATENIN-LIKE PROTEIN 1"/>
    <property type="match status" value="1"/>
</dbReference>
<feature type="domain" description="Beta-catenin-like protein 1 N-terminal" evidence="12">
    <location>
        <begin position="40"/>
        <end position="148"/>
    </location>
</feature>
<feature type="transmembrane region" description="Helical" evidence="11">
    <location>
        <begin position="204"/>
        <end position="225"/>
    </location>
</feature>
<dbReference type="GO" id="GO:0010467">
    <property type="term" value="P:gene expression"/>
    <property type="evidence" value="ECO:0007669"/>
    <property type="project" value="UniProtKB-ARBA"/>
</dbReference>
<feature type="non-terminal residue" evidence="13">
    <location>
        <position position="1"/>
    </location>
</feature>
<dbReference type="OrthoDB" id="1898821at2759"/>
<feature type="region of interest" description="Disordered" evidence="10">
    <location>
        <begin position="16"/>
        <end position="40"/>
    </location>
</feature>
<accession>A0A7R9L6H6</accession>
<dbReference type="EMBL" id="OC872495">
    <property type="protein sequence ID" value="CAD7635890.1"/>
    <property type="molecule type" value="Genomic_DNA"/>
</dbReference>
<protein>
    <recommendedName>
        <fullName evidence="8">Beta-catenin-like protein 1</fullName>
    </recommendedName>
    <alternativeName>
        <fullName evidence="9">Nuclear-associated protein</fullName>
    </alternativeName>
</protein>
<comment type="subunit">
    <text evidence="7">Component of the PRP19-CDC5L splicing complex composed of a core complex comprising a homotetramer of PRPF19, CDC5L, PLRG1 and BCAS2, and at least three less stably associated proteins CTNNBL1, CWC15 and HSPA8. Interacts directly with CWC15 and CDC5L in the complex. Interacts with AICDA; the interaction is important for the antibody diversification activity of AICDA. Interacts with PRPF31 (via its NLS). Interacts (via its N-terminal NLS) with KPNA1 and KPNA2.</text>
</comment>
<dbReference type="EMBL" id="CAJPIZ010017920">
    <property type="protein sequence ID" value="CAG2116320.1"/>
    <property type="molecule type" value="Genomic_DNA"/>
</dbReference>
<evidence type="ECO:0000256" key="5">
    <source>
        <dbReference type="ARBA" id="ARBA00023242"/>
    </source>
</evidence>
<evidence type="ECO:0000259" key="12">
    <source>
        <dbReference type="SMART" id="SM01156"/>
    </source>
</evidence>
<keyword evidence="2" id="KW-0597">Phosphoprotein</keyword>
<evidence type="ECO:0000313" key="14">
    <source>
        <dbReference type="Proteomes" id="UP000759131"/>
    </source>
</evidence>
<evidence type="ECO:0000256" key="11">
    <source>
        <dbReference type="SAM" id="Phobius"/>
    </source>
</evidence>